<reference evidence="4 5" key="1">
    <citation type="submission" date="2019-07" db="EMBL/GenBank/DDBJ databases">
        <title>Lentzea xizangensis sp. nov., isolated from Qinghai-Tibetan Plateau Soils.</title>
        <authorList>
            <person name="Huang J."/>
        </authorList>
    </citation>
    <scope>NUCLEOTIDE SEQUENCE [LARGE SCALE GENOMIC DNA]</scope>
    <source>
        <strain evidence="4 5">FXJ1.1311</strain>
    </source>
</reference>
<accession>A0A563EPB5</accession>
<dbReference type="InterPro" id="IPR051262">
    <property type="entry name" value="SMP-30/CGR1_Lactonase"/>
</dbReference>
<keyword evidence="2" id="KW-0378">Hydrolase</keyword>
<dbReference type="Gene3D" id="2.120.10.30">
    <property type="entry name" value="TolB, C-terminal domain"/>
    <property type="match status" value="1"/>
</dbReference>
<evidence type="ECO:0000256" key="2">
    <source>
        <dbReference type="ARBA" id="ARBA00022801"/>
    </source>
</evidence>
<dbReference type="Pfam" id="PF08450">
    <property type="entry name" value="SGL"/>
    <property type="match status" value="1"/>
</dbReference>
<dbReference type="PANTHER" id="PTHR47572:SF4">
    <property type="entry name" value="LACTONASE DRP35"/>
    <property type="match status" value="1"/>
</dbReference>
<evidence type="ECO:0000313" key="5">
    <source>
        <dbReference type="Proteomes" id="UP000316639"/>
    </source>
</evidence>
<dbReference type="SUPFAM" id="SSF63829">
    <property type="entry name" value="Calcium-dependent phosphotriesterase"/>
    <property type="match status" value="1"/>
</dbReference>
<dbReference type="Proteomes" id="UP000316639">
    <property type="component" value="Unassembled WGS sequence"/>
</dbReference>
<dbReference type="OrthoDB" id="2633250at2"/>
<dbReference type="PANTHER" id="PTHR47572">
    <property type="entry name" value="LIPOPROTEIN-RELATED"/>
    <property type="match status" value="1"/>
</dbReference>
<feature type="domain" description="SMP-30/Gluconolactonase/LRE-like region" evidence="3">
    <location>
        <begin position="10"/>
        <end position="245"/>
    </location>
</feature>
<dbReference type="AlphaFoldDB" id="A0A563EPB5"/>
<evidence type="ECO:0000259" key="3">
    <source>
        <dbReference type="Pfam" id="PF08450"/>
    </source>
</evidence>
<name>A0A563EPB5_9PSEU</name>
<evidence type="ECO:0000256" key="1">
    <source>
        <dbReference type="ARBA" id="ARBA00008853"/>
    </source>
</evidence>
<evidence type="ECO:0000313" key="4">
    <source>
        <dbReference type="EMBL" id="TWP48523.1"/>
    </source>
</evidence>
<comment type="caution">
    <text evidence="4">The sequence shown here is derived from an EMBL/GenBank/DDBJ whole genome shotgun (WGS) entry which is preliminary data.</text>
</comment>
<comment type="similarity">
    <text evidence="1">Belongs to the SMP-30/CGR1 family.</text>
</comment>
<proteinExistence type="inferred from homology"/>
<sequence>MEELLTGLVVGESPRWHEGRLWFSNWGAPEIVAVDVDGKSEVIAPGPKFAGYCLDWLADGRLLVTGETEVLRQEPDGSFVTHADLSELGEGWNEIVVDGRQNIYVNNIGFRFGEEDFKPGFIALVTPDGAVRKVADDIAFPNGMVVTPDNKTLIIAESWSAKLTAFDIEPDGGLTHRRVWADVGGDGICLDAEGAIWCADMTESGSVAMRVREGGEVVERIPLDAACFACALGGDDGRTLFLMVAEWRGIERMGELFQSRTGRVLTASVAVGAH</sequence>
<dbReference type="InterPro" id="IPR013658">
    <property type="entry name" value="SGL"/>
</dbReference>
<protein>
    <submittedName>
        <fullName evidence="4">SMP-30/gluconolactonase/LRE family protein</fullName>
    </submittedName>
</protein>
<gene>
    <name evidence="4" type="ORF">FKR81_27900</name>
</gene>
<dbReference type="GO" id="GO:0016787">
    <property type="term" value="F:hydrolase activity"/>
    <property type="evidence" value="ECO:0007669"/>
    <property type="project" value="UniProtKB-KW"/>
</dbReference>
<organism evidence="4 5">
    <name type="scientific">Lentzea tibetensis</name>
    <dbReference type="NCBI Taxonomy" id="2591470"/>
    <lineage>
        <taxon>Bacteria</taxon>
        <taxon>Bacillati</taxon>
        <taxon>Actinomycetota</taxon>
        <taxon>Actinomycetes</taxon>
        <taxon>Pseudonocardiales</taxon>
        <taxon>Pseudonocardiaceae</taxon>
        <taxon>Lentzea</taxon>
    </lineage>
</organism>
<keyword evidence="5" id="KW-1185">Reference proteome</keyword>
<dbReference type="InterPro" id="IPR011042">
    <property type="entry name" value="6-blade_b-propeller_TolB-like"/>
</dbReference>
<dbReference type="EMBL" id="VOBR01000020">
    <property type="protein sequence ID" value="TWP48523.1"/>
    <property type="molecule type" value="Genomic_DNA"/>
</dbReference>